<dbReference type="EMBL" id="LUEZ02000052">
    <property type="protein sequence ID" value="RDB22187.1"/>
    <property type="molecule type" value="Genomic_DNA"/>
</dbReference>
<evidence type="ECO:0000313" key="2">
    <source>
        <dbReference type="EMBL" id="RDB22187.1"/>
    </source>
</evidence>
<reference evidence="2" key="1">
    <citation type="submission" date="2018-04" db="EMBL/GenBank/DDBJ databases">
        <title>Whole genome sequencing of Hypsizygus marmoreus.</title>
        <authorList>
            <person name="Choi I.-G."/>
            <person name="Min B."/>
            <person name="Kim J.-G."/>
            <person name="Kim S."/>
            <person name="Oh Y.-L."/>
            <person name="Kong W.-S."/>
            <person name="Park H."/>
            <person name="Jeong J."/>
            <person name="Song E.-S."/>
        </authorList>
    </citation>
    <scope>NUCLEOTIDE SEQUENCE [LARGE SCALE GENOMIC DNA]</scope>
    <source>
        <strain evidence="2">51987-8</strain>
    </source>
</reference>
<evidence type="ECO:0000256" key="1">
    <source>
        <dbReference type="SAM" id="Phobius"/>
    </source>
</evidence>
<keyword evidence="1" id="KW-1133">Transmembrane helix</keyword>
<evidence type="ECO:0000313" key="3">
    <source>
        <dbReference type="Proteomes" id="UP000076154"/>
    </source>
</evidence>
<keyword evidence="3" id="KW-1185">Reference proteome</keyword>
<dbReference type="AlphaFoldDB" id="A0A369JNQ8"/>
<name>A0A369JNQ8_HYPMA</name>
<comment type="caution">
    <text evidence="2">The sequence shown here is derived from an EMBL/GenBank/DDBJ whole genome shotgun (WGS) entry which is preliminary data.</text>
</comment>
<sequence length="273" mass="30477">MSISMSIAPEDFMCDAVCHRMTSDKFSWEPPPLTQQQWDDLSSMTEDRRAILAWIGQAVFASAMLSTLHTVLPSVPYRFYPIALNVFTREVILSQMWVCAGISEAEALTQGRAEMLRTILGLYVGHGSQKPLKAWVHRTFGPVLPIALSAFRDYTLIDFPLPSFQKRPFPNGVSLEIRKKLRFCEDTELSFGELASPALFSAPAEFNSLFESINAESNIFHSGSSRSRATVTHLPHVKPTPSLLDVLSRHSFLLLGLFVLVFGGLFGLVLLRD</sequence>
<keyword evidence="1" id="KW-0812">Transmembrane</keyword>
<protein>
    <submittedName>
        <fullName evidence="2">Uncharacterized protein</fullName>
    </submittedName>
</protein>
<keyword evidence="1" id="KW-0472">Membrane</keyword>
<proteinExistence type="predicted"/>
<feature type="transmembrane region" description="Helical" evidence="1">
    <location>
        <begin position="252"/>
        <end position="271"/>
    </location>
</feature>
<organism evidence="2 3">
    <name type="scientific">Hypsizygus marmoreus</name>
    <name type="common">White beech mushroom</name>
    <name type="synonym">Agaricus marmoreus</name>
    <dbReference type="NCBI Taxonomy" id="39966"/>
    <lineage>
        <taxon>Eukaryota</taxon>
        <taxon>Fungi</taxon>
        <taxon>Dikarya</taxon>
        <taxon>Basidiomycota</taxon>
        <taxon>Agaricomycotina</taxon>
        <taxon>Agaricomycetes</taxon>
        <taxon>Agaricomycetidae</taxon>
        <taxon>Agaricales</taxon>
        <taxon>Tricholomatineae</taxon>
        <taxon>Lyophyllaceae</taxon>
        <taxon>Hypsizygus</taxon>
    </lineage>
</organism>
<dbReference type="InParanoid" id="A0A369JNQ8"/>
<accession>A0A369JNQ8</accession>
<dbReference type="Proteomes" id="UP000076154">
    <property type="component" value="Unassembled WGS sequence"/>
</dbReference>
<gene>
    <name evidence="2" type="ORF">Hypma_010636</name>
</gene>